<evidence type="ECO:0000256" key="1">
    <source>
        <dbReference type="ARBA" id="ARBA00000677"/>
    </source>
</evidence>
<gene>
    <name evidence="5" type="ORF">ACFSM5_02585</name>
</gene>
<dbReference type="EC" id="3.4.21.89" evidence="2"/>
<dbReference type="RefSeq" id="WP_379874674.1">
    <property type="nucleotide sequence ID" value="NZ_JBHUIP010000003.1"/>
</dbReference>
<dbReference type="InterPro" id="IPR019757">
    <property type="entry name" value="Pept_S26A_signal_pept_1_Lys-AS"/>
</dbReference>
<dbReference type="SUPFAM" id="SSF51306">
    <property type="entry name" value="LexA/Signal peptidase"/>
    <property type="match status" value="1"/>
</dbReference>
<feature type="domain" description="Peptidase S26" evidence="4">
    <location>
        <begin position="40"/>
        <end position="150"/>
    </location>
</feature>
<protein>
    <recommendedName>
        <fullName evidence="2">signal peptidase I</fullName>
        <ecNumber evidence="2">3.4.21.89</ecNumber>
    </recommendedName>
</protein>
<evidence type="ECO:0000256" key="3">
    <source>
        <dbReference type="SAM" id="SignalP"/>
    </source>
</evidence>
<keyword evidence="3" id="KW-0732">Signal</keyword>
<feature type="signal peptide" evidence="3">
    <location>
        <begin position="1"/>
        <end position="31"/>
    </location>
</feature>
<dbReference type="Pfam" id="PF10502">
    <property type="entry name" value="Peptidase_S26"/>
    <property type="match status" value="1"/>
</dbReference>
<keyword evidence="6" id="KW-1185">Reference proteome</keyword>
<dbReference type="Gene3D" id="2.10.109.10">
    <property type="entry name" value="Umud Fragment, subunit A"/>
    <property type="match status" value="1"/>
</dbReference>
<organism evidence="5 6">
    <name type="scientific">Lacibacterium aquatile</name>
    <dbReference type="NCBI Taxonomy" id="1168082"/>
    <lineage>
        <taxon>Bacteria</taxon>
        <taxon>Pseudomonadati</taxon>
        <taxon>Pseudomonadota</taxon>
        <taxon>Alphaproteobacteria</taxon>
        <taxon>Rhodospirillales</taxon>
        <taxon>Rhodospirillaceae</taxon>
    </lineage>
</organism>
<evidence type="ECO:0000256" key="2">
    <source>
        <dbReference type="ARBA" id="ARBA00013208"/>
    </source>
</evidence>
<name>A0ABW5DKW7_9PROT</name>
<comment type="catalytic activity">
    <reaction evidence="1">
        <text>Cleavage of hydrophobic, N-terminal signal or leader sequences from secreted and periplasmic proteins.</text>
        <dbReference type="EC" id="3.4.21.89"/>
    </reaction>
</comment>
<evidence type="ECO:0000313" key="6">
    <source>
        <dbReference type="Proteomes" id="UP001597295"/>
    </source>
</evidence>
<dbReference type="PROSITE" id="PS00760">
    <property type="entry name" value="SPASE_I_2"/>
    <property type="match status" value="1"/>
</dbReference>
<evidence type="ECO:0000313" key="5">
    <source>
        <dbReference type="EMBL" id="MFD2261758.1"/>
    </source>
</evidence>
<proteinExistence type="predicted"/>
<evidence type="ECO:0000259" key="4">
    <source>
        <dbReference type="Pfam" id="PF10502"/>
    </source>
</evidence>
<feature type="chain" id="PRO_5046244102" description="signal peptidase I" evidence="3">
    <location>
        <begin position="32"/>
        <end position="153"/>
    </location>
</feature>
<dbReference type="EMBL" id="JBHUIP010000003">
    <property type="protein sequence ID" value="MFD2261758.1"/>
    <property type="molecule type" value="Genomic_DNA"/>
</dbReference>
<reference evidence="6" key="1">
    <citation type="journal article" date="2019" name="Int. J. Syst. Evol. Microbiol.">
        <title>The Global Catalogue of Microorganisms (GCM) 10K type strain sequencing project: providing services to taxonomists for standard genome sequencing and annotation.</title>
        <authorList>
            <consortium name="The Broad Institute Genomics Platform"/>
            <consortium name="The Broad Institute Genome Sequencing Center for Infectious Disease"/>
            <person name="Wu L."/>
            <person name="Ma J."/>
        </authorList>
    </citation>
    <scope>NUCLEOTIDE SEQUENCE [LARGE SCALE GENOMIC DNA]</scope>
    <source>
        <strain evidence="6">CGMCC 1.19062</strain>
    </source>
</reference>
<dbReference type="InterPro" id="IPR019533">
    <property type="entry name" value="Peptidase_S26"/>
</dbReference>
<dbReference type="Proteomes" id="UP001597295">
    <property type="component" value="Unassembled WGS sequence"/>
</dbReference>
<comment type="caution">
    <text evidence="5">The sequence shown here is derived from an EMBL/GenBank/DDBJ whole genome shotgun (WGS) entry which is preliminary data.</text>
</comment>
<dbReference type="InterPro" id="IPR036286">
    <property type="entry name" value="LexA/Signal_pep-like_sf"/>
</dbReference>
<accession>A0ABW5DKW7</accession>
<sequence length="153" mass="15778">MRTEAVKLASVLRPALLAVGACAALAGLANATGYGFAYQPTDSMPHGLYLLTPAAHATKGSLVTLAAPGKPGLTLLKRIAANGGDEVCIRGREVFIAGRPAAEAAADGPPPATLCRSLTEGEVFLLGDGPRSFDSRYFGPVERSALRHRAVPL</sequence>